<keyword evidence="5 11" id="KW-0547">Nucleotide-binding</keyword>
<feature type="region of interest" description="Disordered" evidence="13">
    <location>
        <begin position="21"/>
        <end position="63"/>
    </location>
</feature>
<dbReference type="InterPro" id="IPR006689">
    <property type="entry name" value="Small_GTPase_ARF/SAR"/>
</dbReference>
<dbReference type="Proteomes" id="UP000789595">
    <property type="component" value="Unassembled WGS sequence"/>
</dbReference>
<dbReference type="AlphaFoldDB" id="A0A8J2S3Q8"/>
<keyword evidence="12" id="KW-0460">Magnesium</keyword>
<feature type="signal peptide" evidence="14">
    <location>
        <begin position="1"/>
        <end position="20"/>
    </location>
</feature>
<dbReference type="PANTHER" id="PTHR11711">
    <property type="entry name" value="ADP RIBOSYLATION FACTOR-RELATED"/>
    <property type="match status" value="1"/>
</dbReference>
<evidence type="ECO:0000256" key="6">
    <source>
        <dbReference type="ARBA" id="ARBA00022824"/>
    </source>
</evidence>
<dbReference type="SUPFAM" id="SSF52540">
    <property type="entry name" value="P-loop containing nucleoside triphosphate hydrolases"/>
    <property type="match status" value="1"/>
</dbReference>
<accession>A0A8J2S3Q8</accession>
<evidence type="ECO:0000256" key="12">
    <source>
        <dbReference type="PIRSR" id="PIRSR606689-2"/>
    </source>
</evidence>
<feature type="binding site" evidence="11">
    <location>
        <begin position="192"/>
        <end position="195"/>
    </location>
    <ligand>
        <name>GTP</name>
        <dbReference type="ChEBI" id="CHEBI:37565"/>
    </ligand>
</feature>
<dbReference type="PRINTS" id="PR00328">
    <property type="entry name" value="SAR1GTPBP"/>
</dbReference>
<evidence type="ECO:0000256" key="5">
    <source>
        <dbReference type="ARBA" id="ARBA00022741"/>
    </source>
</evidence>
<reference evidence="15" key="1">
    <citation type="submission" date="2021-11" db="EMBL/GenBank/DDBJ databases">
        <authorList>
            <consortium name="Genoscope - CEA"/>
            <person name="William W."/>
        </authorList>
    </citation>
    <scope>NUCLEOTIDE SEQUENCE</scope>
</reference>
<dbReference type="Pfam" id="PF09439">
    <property type="entry name" value="SRPRB"/>
    <property type="match status" value="1"/>
</dbReference>
<dbReference type="InterPro" id="IPR024156">
    <property type="entry name" value="Small_GTPase_ARF"/>
</dbReference>
<evidence type="ECO:0000313" key="15">
    <source>
        <dbReference type="EMBL" id="CAH0364122.1"/>
    </source>
</evidence>
<dbReference type="OrthoDB" id="41266at2759"/>
<keyword evidence="4" id="KW-0812">Transmembrane</keyword>
<feature type="chain" id="PRO_5035326157" description="Signal recognition particle receptor subunit beta" evidence="14">
    <location>
        <begin position="21"/>
        <end position="274"/>
    </location>
</feature>
<keyword evidence="7" id="KW-1133">Transmembrane helix</keyword>
<name>A0A8J2S3Q8_9STRA</name>
<keyword evidence="16" id="KW-1185">Reference proteome</keyword>
<keyword evidence="14" id="KW-0732">Signal</keyword>
<feature type="compositionally biased region" description="Low complexity" evidence="13">
    <location>
        <begin position="21"/>
        <end position="42"/>
    </location>
</feature>
<sequence>MLPRLLFLICAALSASRAVAQEQQAVADEPLQAAESADAAPEPAEPEVPQPPKKEEEPASNPIPLAVGGAAALAALALLLGGGSKKKQPAALLLGPSNAGKTLLFHRLVNNEIEETVASMKSDEGIVDNKLLVDVPGHRRLRNEVTKELKRATKIVFMVDAADATRQAKAAAELLYEIFCQDSRPSLLILCNKKDRPGAKTPARIKLTLASEIETLHKTAKTMGSTGDDTQQVAPIDTAGKFFSFESHAPCACTFLAYSAREDKLDAVREFLLK</sequence>
<evidence type="ECO:0000256" key="11">
    <source>
        <dbReference type="PIRSR" id="PIRSR606689-1"/>
    </source>
</evidence>
<keyword evidence="8 11" id="KW-0342">GTP-binding</keyword>
<organism evidence="15 16">
    <name type="scientific">Pelagomonas calceolata</name>
    <dbReference type="NCBI Taxonomy" id="35677"/>
    <lineage>
        <taxon>Eukaryota</taxon>
        <taxon>Sar</taxon>
        <taxon>Stramenopiles</taxon>
        <taxon>Ochrophyta</taxon>
        <taxon>Pelagophyceae</taxon>
        <taxon>Pelagomonadales</taxon>
        <taxon>Pelagomonadaceae</taxon>
        <taxon>Pelagomonas</taxon>
    </lineage>
</organism>
<dbReference type="GO" id="GO:0003924">
    <property type="term" value="F:GTPase activity"/>
    <property type="evidence" value="ECO:0007669"/>
    <property type="project" value="InterPro"/>
</dbReference>
<feature type="binding site" evidence="11">
    <location>
        <begin position="95"/>
        <end position="102"/>
    </location>
    <ligand>
        <name>GTP</name>
        <dbReference type="ChEBI" id="CHEBI:37565"/>
    </ligand>
</feature>
<comment type="similarity">
    <text evidence="2">Belongs to the SRP receptor beta subunit family.</text>
</comment>
<dbReference type="GO" id="GO:0046872">
    <property type="term" value="F:metal ion binding"/>
    <property type="evidence" value="ECO:0007669"/>
    <property type="project" value="UniProtKB-KW"/>
</dbReference>
<evidence type="ECO:0000256" key="14">
    <source>
        <dbReference type="SAM" id="SignalP"/>
    </source>
</evidence>
<gene>
    <name evidence="15" type="ORF">PECAL_1P04740</name>
</gene>
<keyword evidence="12" id="KW-0479">Metal-binding</keyword>
<proteinExistence type="inferred from homology"/>
<dbReference type="InterPro" id="IPR027417">
    <property type="entry name" value="P-loop_NTPase"/>
</dbReference>
<dbReference type="Gene3D" id="3.40.50.300">
    <property type="entry name" value="P-loop containing nucleotide triphosphate hydrolases"/>
    <property type="match status" value="1"/>
</dbReference>
<evidence type="ECO:0000256" key="3">
    <source>
        <dbReference type="ARBA" id="ARBA00020256"/>
    </source>
</evidence>
<keyword evidence="10" id="KW-0675">Receptor</keyword>
<keyword evidence="9" id="KW-0472">Membrane</keyword>
<evidence type="ECO:0000313" key="16">
    <source>
        <dbReference type="Proteomes" id="UP000789595"/>
    </source>
</evidence>
<evidence type="ECO:0000256" key="8">
    <source>
        <dbReference type="ARBA" id="ARBA00023134"/>
    </source>
</evidence>
<comment type="subcellular location">
    <subcellularLocation>
        <location evidence="1">Endoplasmic reticulum membrane</location>
        <topology evidence="1">Single-pass membrane protein</topology>
    </subcellularLocation>
</comment>
<dbReference type="GO" id="GO:0005525">
    <property type="term" value="F:GTP binding"/>
    <property type="evidence" value="ECO:0007669"/>
    <property type="project" value="UniProtKB-KW"/>
</dbReference>
<evidence type="ECO:0000256" key="1">
    <source>
        <dbReference type="ARBA" id="ARBA00004389"/>
    </source>
</evidence>
<protein>
    <recommendedName>
        <fullName evidence="3">Signal recognition particle receptor subunit beta</fullName>
    </recommendedName>
</protein>
<comment type="caution">
    <text evidence="15">The sequence shown here is derived from an EMBL/GenBank/DDBJ whole genome shotgun (WGS) entry which is preliminary data.</text>
</comment>
<dbReference type="InterPro" id="IPR019009">
    <property type="entry name" value="SRP_receptor_beta_su"/>
</dbReference>
<evidence type="ECO:0000256" key="9">
    <source>
        <dbReference type="ARBA" id="ARBA00023136"/>
    </source>
</evidence>
<keyword evidence="6" id="KW-0256">Endoplasmic reticulum</keyword>
<dbReference type="EMBL" id="CAKKNE010000001">
    <property type="protein sequence ID" value="CAH0364122.1"/>
    <property type="molecule type" value="Genomic_DNA"/>
</dbReference>
<dbReference type="GO" id="GO:0005789">
    <property type="term" value="C:endoplasmic reticulum membrane"/>
    <property type="evidence" value="ECO:0007669"/>
    <property type="project" value="UniProtKB-SubCell"/>
</dbReference>
<evidence type="ECO:0000256" key="4">
    <source>
        <dbReference type="ARBA" id="ARBA00022692"/>
    </source>
</evidence>
<evidence type="ECO:0000256" key="13">
    <source>
        <dbReference type="SAM" id="MobiDB-lite"/>
    </source>
</evidence>
<evidence type="ECO:0000256" key="10">
    <source>
        <dbReference type="ARBA" id="ARBA00023170"/>
    </source>
</evidence>
<evidence type="ECO:0000256" key="7">
    <source>
        <dbReference type="ARBA" id="ARBA00022989"/>
    </source>
</evidence>
<feature type="binding site" evidence="12">
    <location>
        <position position="102"/>
    </location>
    <ligand>
        <name>Mg(2+)</name>
        <dbReference type="ChEBI" id="CHEBI:18420"/>
    </ligand>
</feature>
<evidence type="ECO:0000256" key="2">
    <source>
        <dbReference type="ARBA" id="ARBA00005619"/>
    </source>
</evidence>
<feature type="binding site" evidence="11">
    <location>
        <position position="137"/>
    </location>
    <ligand>
        <name>GTP</name>
        <dbReference type="ChEBI" id="CHEBI:37565"/>
    </ligand>
</feature>